<dbReference type="AlphaFoldDB" id="A0A0G4GUG2"/>
<dbReference type="InParanoid" id="A0A0G4GUG2"/>
<accession>A0A0G4GUG2</accession>
<dbReference type="VEuPathDB" id="CryptoDB:Vbra_10358"/>
<evidence type="ECO:0000256" key="1">
    <source>
        <dbReference type="SAM" id="MobiDB-lite"/>
    </source>
</evidence>
<reference evidence="2 3" key="1">
    <citation type="submission" date="2014-11" db="EMBL/GenBank/DDBJ databases">
        <authorList>
            <person name="Zhu J."/>
            <person name="Qi W."/>
            <person name="Song R."/>
        </authorList>
    </citation>
    <scope>NUCLEOTIDE SEQUENCE [LARGE SCALE GENOMIC DNA]</scope>
</reference>
<feature type="compositionally biased region" description="Basic and acidic residues" evidence="1">
    <location>
        <begin position="36"/>
        <end position="55"/>
    </location>
</feature>
<evidence type="ECO:0000313" key="2">
    <source>
        <dbReference type="EMBL" id="CEM34412.1"/>
    </source>
</evidence>
<proteinExistence type="predicted"/>
<dbReference type="Gene3D" id="1.10.287.1490">
    <property type="match status" value="1"/>
</dbReference>
<feature type="compositionally biased region" description="Low complexity" evidence="1">
    <location>
        <begin position="365"/>
        <end position="374"/>
    </location>
</feature>
<evidence type="ECO:0000313" key="3">
    <source>
        <dbReference type="Proteomes" id="UP000041254"/>
    </source>
</evidence>
<feature type="compositionally biased region" description="Basic and acidic residues" evidence="1">
    <location>
        <begin position="329"/>
        <end position="350"/>
    </location>
</feature>
<organism evidence="2 3">
    <name type="scientific">Vitrella brassicaformis (strain CCMP3155)</name>
    <dbReference type="NCBI Taxonomy" id="1169540"/>
    <lineage>
        <taxon>Eukaryota</taxon>
        <taxon>Sar</taxon>
        <taxon>Alveolata</taxon>
        <taxon>Colpodellida</taxon>
        <taxon>Vitrellaceae</taxon>
        <taxon>Vitrella</taxon>
    </lineage>
</organism>
<dbReference type="PhylomeDB" id="A0A0G4GUG2"/>
<feature type="region of interest" description="Disordered" evidence="1">
    <location>
        <begin position="1"/>
        <end position="57"/>
    </location>
</feature>
<gene>
    <name evidence="2" type="ORF">Vbra_10358</name>
</gene>
<feature type="region of interest" description="Disordered" evidence="1">
    <location>
        <begin position="238"/>
        <end position="289"/>
    </location>
</feature>
<protein>
    <submittedName>
        <fullName evidence="2">Uncharacterized protein</fullName>
    </submittedName>
</protein>
<dbReference type="Proteomes" id="UP000041254">
    <property type="component" value="Unassembled WGS sequence"/>
</dbReference>
<sequence>MSHHGSVDETPQYEGGRPRPSFGLSRAGPDAGEVSTLKERIETLSRENSTLKEENTTLNALKAQREKEMEDMLVLIREKQSKVDEVNNKVKLLQEQLDQCEAELRKGTGRLPSYKSLENLDEAGEHMTPLKAAQNEIQRCKEVIAEQKETLQSLREQIEALETAKNRLKASERALSMRLLSVKEERDRLMQDLETAQESLGFAAKKAQQYRTKLIEVMNYVKDQEASLTRMQTIKAAKTAELGDESQRDAEGQPEEKPTEQPSHKREEATEPPVEPAQPPPAPPAREPSALLRSLSCSLRRPRKMPFDESAYVQAPTLRLKWQLPKDLKQQEAETRNEEAPVQRESERNLYRPAALLPSPSYPMQKQQQQQQQQPYLKQSVSLSALHAATRLPLNYYAAPPPAMTPVPYIPATPTYVFRRPRQPRKHTKPAAAETSVEGIQCLGLCQPTKCSR</sequence>
<name>A0A0G4GUG2_VITBC</name>
<keyword evidence="3" id="KW-1185">Reference proteome</keyword>
<feature type="region of interest" description="Disordered" evidence="1">
    <location>
        <begin position="329"/>
        <end position="378"/>
    </location>
</feature>
<feature type="compositionally biased region" description="Pro residues" evidence="1">
    <location>
        <begin position="273"/>
        <end position="286"/>
    </location>
</feature>
<feature type="compositionally biased region" description="Basic and acidic residues" evidence="1">
    <location>
        <begin position="245"/>
        <end position="269"/>
    </location>
</feature>
<dbReference type="EMBL" id="CDMY01000821">
    <property type="protein sequence ID" value="CEM34412.1"/>
    <property type="molecule type" value="Genomic_DNA"/>
</dbReference>